<evidence type="ECO:0000313" key="2">
    <source>
        <dbReference type="Proteomes" id="UP000248817"/>
    </source>
</evidence>
<evidence type="ECO:0000313" key="1">
    <source>
        <dbReference type="EMBL" id="PYI28276.1"/>
    </source>
</evidence>
<reference evidence="1 2" key="1">
    <citation type="submission" date="2018-02" db="EMBL/GenBank/DDBJ databases">
        <title>The genomes of Aspergillus section Nigri reveals drivers in fungal speciation.</title>
        <authorList>
            <consortium name="DOE Joint Genome Institute"/>
            <person name="Vesth T.C."/>
            <person name="Nybo J."/>
            <person name="Theobald S."/>
            <person name="Brandl J."/>
            <person name="Frisvad J.C."/>
            <person name="Nielsen K.F."/>
            <person name="Lyhne E.K."/>
            <person name="Kogle M.E."/>
            <person name="Kuo A."/>
            <person name="Riley R."/>
            <person name="Clum A."/>
            <person name="Nolan M."/>
            <person name="Lipzen A."/>
            <person name="Salamov A."/>
            <person name="Henrissat B."/>
            <person name="Wiebenga A."/>
            <person name="De vries R.P."/>
            <person name="Grigoriev I.V."/>
            <person name="Mortensen U.H."/>
            <person name="Andersen M.R."/>
            <person name="Baker S.E."/>
        </authorList>
    </citation>
    <scope>NUCLEOTIDE SEQUENCE [LARGE SCALE GENOMIC DNA]</scope>
    <source>
        <strain evidence="1 2">CBS 114.80</strain>
    </source>
</reference>
<keyword evidence="2" id="KW-1185">Reference proteome</keyword>
<protein>
    <submittedName>
        <fullName evidence="1">Uncharacterized protein</fullName>
    </submittedName>
</protein>
<dbReference type="Proteomes" id="UP000248817">
    <property type="component" value="Unassembled WGS sequence"/>
</dbReference>
<sequence length="557" mass="64763">MNTDNTRMTMNPHHLRPNHQHLRPNHHLLMVLMAYKIISQIWIPYQDGYSDARTHGKTVLSRLLQEYYESIGRTVFLLPMWPRVKSRGETPWMQLGLRVKEFYPEFVTWDLVPENSVVIIDEAQRSYGNGIFWCGLLKDLTMGYSSYKIKFCLFCSYGSPQSGVQSDWQKVNYIPPSLGLQRRVTLTPQLGSAAPDFGLFYTKEETFDAISLATEKTYDEPFELDDAAKAFVYDLTNGHPGGVVAVVDYLQFRYRPDLKRRKIRTITLKHVLDALSDEDRFFQYINSHGVYRSFPDMDIEQNVRELLGEIVAKGSSKFDPDEKDADADVQDADPDVRKAAMEKCYKKGWIHRVTEGAEQDGPDVVVLPSRLHEKWSEWYLGTKTNPISTDYDTLEKVCWEVLRNFSQTNLRNAVANKTLSTAAQPRPMDGQYQDEFYRAFYEVVGKGRPLCSEWSKSGDGRVDFYIPEKKWVIELLRDHDRIEKHIARFHSGGTYHDWLQTKEVLDWIIIDCASEPPEHAYSEPRFWTAVFSDEFSLLQIWNHRKQPLFPEPICLHN</sequence>
<accession>A0A2V5J3I9</accession>
<name>A0A2V5J3I9_9EURO</name>
<proteinExistence type="predicted"/>
<organism evidence="1 2">
    <name type="scientific">Aspergillus indologenus CBS 114.80</name>
    <dbReference type="NCBI Taxonomy" id="1450541"/>
    <lineage>
        <taxon>Eukaryota</taxon>
        <taxon>Fungi</taxon>
        <taxon>Dikarya</taxon>
        <taxon>Ascomycota</taxon>
        <taxon>Pezizomycotina</taxon>
        <taxon>Eurotiomycetes</taxon>
        <taxon>Eurotiomycetidae</taxon>
        <taxon>Eurotiales</taxon>
        <taxon>Aspergillaceae</taxon>
        <taxon>Aspergillus</taxon>
        <taxon>Aspergillus subgen. Circumdati</taxon>
    </lineage>
</organism>
<gene>
    <name evidence="1" type="ORF">BP00DRAFT_459526</name>
</gene>
<dbReference type="AlphaFoldDB" id="A0A2V5J3I9"/>
<dbReference type="EMBL" id="KZ825551">
    <property type="protein sequence ID" value="PYI28276.1"/>
    <property type="molecule type" value="Genomic_DNA"/>
</dbReference>